<keyword evidence="6" id="KW-1185">Reference proteome</keyword>
<sequence>MTKATTDEQRMILTREDLVQGLSGCGLKAGATVIAHTSMRKLGFIVGGAETLIRALLDVVGEEGTIVMPSQTWKNLDPESGVHWEEPEAWWPLIREHWPAYDKRVTPSIGMGAAAEMLRTWPGAERSDHPARSFAAVGKHAAYVTQYHDLRNIFGDGSPLAKLYDLDCDILLIGVGHEKNTSLHLAECRSTHPGKQLARESSAIMTGGKRSWVTYETLAVDDADFVRLGEAYEREHGVISHRIGGAEVRLLKQRPLVDWATAWMNANRK</sequence>
<accession>A0ABV5KYN8</accession>
<dbReference type="EC" id="2.3.1.-" evidence="4"/>
<comment type="catalytic activity">
    <reaction evidence="4">
        <text>a 2-deoxystreptamine antibiotic + acetyl-CoA = an N(3)-acetyl-2-deoxystreptamine antibiotic + CoA + H(+)</text>
        <dbReference type="Rhea" id="RHEA:12665"/>
        <dbReference type="ChEBI" id="CHEBI:15378"/>
        <dbReference type="ChEBI" id="CHEBI:57287"/>
        <dbReference type="ChEBI" id="CHEBI:57288"/>
        <dbReference type="ChEBI" id="CHEBI:57921"/>
        <dbReference type="ChEBI" id="CHEBI:77452"/>
        <dbReference type="EC" id="2.3.1.81"/>
    </reaction>
</comment>
<protein>
    <recommendedName>
        <fullName evidence="4">Aminoglycoside N(3)-acetyltransferase</fullName>
        <ecNumber evidence="4">2.3.1.-</ecNumber>
    </recommendedName>
</protein>
<comment type="similarity">
    <text evidence="1 4">Belongs to the antibiotic N-acetyltransferase family.</text>
</comment>
<evidence type="ECO:0000313" key="6">
    <source>
        <dbReference type="Proteomes" id="UP001589747"/>
    </source>
</evidence>
<evidence type="ECO:0000256" key="4">
    <source>
        <dbReference type="RuleBase" id="RU365031"/>
    </source>
</evidence>
<dbReference type="InterPro" id="IPR028345">
    <property type="entry name" value="Antibiotic_NAT-like"/>
</dbReference>
<dbReference type="EMBL" id="JBHMDO010000047">
    <property type="protein sequence ID" value="MFB9330344.1"/>
    <property type="molecule type" value="Genomic_DNA"/>
</dbReference>
<keyword evidence="4" id="KW-0046">Antibiotic resistance</keyword>
<keyword evidence="2 4" id="KW-0808">Transferase</keyword>
<gene>
    <name evidence="5" type="ORF">ACFFSY_30735</name>
</gene>
<dbReference type="SUPFAM" id="SSF110710">
    <property type="entry name" value="TTHA0583/YokD-like"/>
    <property type="match status" value="1"/>
</dbReference>
<dbReference type="PANTHER" id="PTHR11104:SF0">
    <property type="entry name" value="SPBETA PROPHAGE-DERIVED AMINOGLYCOSIDE N(3')-ACETYLTRANSFERASE-LIKE PROTEIN YOKD"/>
    <property type="match status" value="1"/>
</dbReference>
<evidence type="ECO:0000256" key="1">
    <source>
        <dbReference type="ARBA" id="ARBA00006383"/>
    </source>
</evidence>
<evidence type="ECO:0000313" key="5">
    <source>
        <dbReference type="EMBL" id="MFB9330344.1"/>
    </source>
</evidence>
<keyword evidence="3 4" id="KW-0012">Acyltransferase</keyword>
<evidence type="ECO:0000256" key="3">
    <source>
        <dbReference type="ARBA" id="ARBA00023315"/>
    </source>
</evidence>
<dbReference type="Pfam" id="PF02522">
    <property type="entry name" value="Antibiotic_NAT"/>
    <property type="match status" value="1"/>
</dbReference>
<name>A0ABV5KYN8_9BACL</name>
<organism evidence="5 6">
    <name type="scientific">Paenibacillus aurantiacus</name>
    <dbReference type="NCBI Taxonomy" id="1936118"/>
    <lineage>
        <taxon>Bacteria</taxon>
        <taxon>Bacillati</taxon>
        <taxon>Bacillota</taxon>
        <taxon>Bacilli</taxon>
        <taxon>Bacillales</taxon>
        <taxon>Paenibacillaceae</taxon>
        <taxon>Paenibacillus</taxon>
    </lineage>
</organism>
<proteinExistence type="inferred from homology"/>
<dbReference type="RefSeq" id="WP_377501439.1">
    <property type="nucleotide sequence ID" value="NZ_JBHMDO010000047.1"/>
</dbReference>
<dbReference type="Proteomes" id="UP001589747">
    <property type="component" value="Unassembled WGS sequence"/>
</dbReference>
<comment type="caution">
    <text evidence="5">The sequence shown here is derived from an EMBL/GenBank/DDBJ whole genome shotgun (WGS) entry which is preliminary data.</text>
</comment>
<evidence type="ECO:0000256" key="2">
    <source>
        <dbReference type="ARBA" id="ARBA00022679"/>
    </source>
</evidence>
<reference evidence="5 6" key="1">
    <citation type="submission" date="2024-09" db="EMBL/GenBank/DDBJ databases">
        <authorList>
            <person name="Sun Q."/>
            <person name="Mori K."/>
        </authorList>
    </citation>
    <scope>NUCLEOTIDE SEQUENCE [LARGE SCALE GENOMIC DNA]</scope>
    <source>
        <strain evidence="5 6">TISTR 2452</strain>
    </source>
</reference>
<dbReference type="InterPro" id="IPR003679">
    <property type="entry name" value="Amioglycoside_AcTrfase"/>
</dbReference>
<dbReference type="PANTHER" id="PTHR11104">
    <property type="entry name" value="AMINOGLYCOSIDE N3-ACETYLTRANSFERASE"/>
    <property type="match status" value="1"/>
</dbReference>